<dbReference type="OrthoDB" id="3268660at2"/>
<keyword evidence="4" id="KW-1185">Reference proteome</keyword>
<evidence type="ECO:0000256" key="1">
    <source>
        <dbReference type="SAM" id="MobiDB-lite"/>
    </source>
</evidence>
<comment type="caution">
    <text evidence="3">The sequence shown here is derived from an EMBL/GenBank/DDBJ whole genome shotgun (WGS) entry which is preliminary data.</text>
</comment>
<dbReference type="Pfam" id="PF01832">
    <property type="entry name" value="Glucosaminidase"/>
    <property type="match status" value="1"/>
</dbReference>
<dbReference type="STRING" id="36849.OXPF_23040"/>
<evidence type="ECO:0000259" key="2">
    <source>
        <dbReference type="Pfam" id="PF01832"/>
    </source>
</evidence>
<evidence type="ECO:0000313" key="4">
    <source>
        <dbReference type="Proteomes" id="UP000050326"/>
    </source>
</evidence>
<dbReference type="AlphaFoldDB" id="A0A0P8X061"/>
<dbReference type="PANTHER" id="PTHR30032">
    <property type="entry name" value="N-ACETYLMURAMOYL-L-ALANINE AMIDASE-RELATED"/>
    <property type="match status" value="1"/>
</dbReference>
<dbReference type="Proteomes" id="UP000050326">
    <property type="component" value="Unassembled WGS sequence"/>
</dbReference>
<dbReference type="PATRIC" id="fig|36849.3.peg.2429"/>
<sequence>MNINIKKILLVLFIITAAIIKINVPSSAYEATERVYGSDRYSTAVEISKNGWKDGADNVILATGEDFPDALCAAPLAKQLNAPILLTGKDKLDVKVNEEIKRLGAKNIIIIGGTGVISQSVETSLKDNGLNVKRLFGLNRYETSLAVAGYSDANFINEVVVATGEDFPDALSIASIAAKLGMPIILSPKDVLMDGVKEYIRDKEIEKSYVIGGIGVIGDEVLKALGNAERISGMNRYETNKAVIQRFAADVKMEIVFLATGEDFPDALSGSALAPNTLSPIVLASRGSISTARDIVAGNEKNIKKIVVLGGEGVMPASDVDEIVPEITKEPQLPPAPEEPKDTEPQLPPPPTDVTIDQENPIMGKSEVSAEKMAAFLIYYNPEPKINTTALELAQMFIEEGEKEGVRGDIAFCQSIHETGWFRYGGLVLPLQNNYSGLGATNNSPVGKGAWFDEPRIGVRAQIQHLKGYATKDPLNEECVDPRYSILVAERRLGVAPNWEDLNGKWAVPGTNYGQTIMDLYERMKAFE</sequence>
<dbReference type="GO" id="GO:0004040">
    <property type="term" value="F:amidase activity"/>
    <property type="evidence" value="ECO:0007669"/>
    <property type="project" value="InterPro"/>
</dbReference>
<evidence type="ECO:0000313" key="3">
    <source>
        <dbReference type="EMBL" id="KPU44137.1"/>
    </source>
</evidence>
<proteinExistence type="predicted"/>
<dbReference type="RefSeq" id="WP_054875334.1">
    <property type="nucleotide sequence ID" value="NZ_LKET01000032.1"/>
</dbReference>
<dbReference type="InterPro" id="IPR002901">
    <property type="entry name" value="MGlyc_endo_b_GlcNAc-like_dom"/>
</dbReference>
<accession>A0A0P8X061</accession>
<keyword evidence="3" id="KW-0378">Hydrolase</keyword>
<feature type="region of interest" description="Disordered" evidence="1">
    <location>
        <begin position="330"/>
        <end position="358"/>
    </location>
</feature>
<feature type="domain" description="Mannosyl-glycoprotein endo-beta-N-acetylglucosamidase-like" evidence="2">
    <location>
        <begin position="395"/>
        <end position="525"/>
    </location>
</feature>
<reference evidence="3 4" key="1">
    <citation type="submission" date="2015-09" db="EMBL/GenBank/DDBJ databases">
        <title>Genome sequence of Oxobacter pfennigii DSM 3222.</title>
        <authorList>
            <person name="Poehlein A."/>
            <person name="Bengelsdorf F.R."/>
            <person name="Schiel-Bengelsdorf B."/>
            <person name="Duerre P."/>
            <person name="Daniel R."/>
        </authorList>
    </citation>
    <scope>NUCLEOTIDE SEQUENCE [LARGE SCALE GENOMIC DNA]</scope>
    <source>
        <strain evidence="3 4">DSM 3222</strain>
    </source>
</reference>
<name>A0A0P8X061_9CLOT</name>
<protein>
    <submittedName>
        <fullName evidence="3">N-acetylmuramoyl-L-alanine amidase LytC</fullName>
        <ecNumber evidence="3">3.5.1.28</ecNumber>
    </submittedName>
</protein>
<dbReference type="Gene3D" id="3.40.50.12090">
    <property type="match status" value="2"/>
</dbReference>
<organism evidence="3 4">
    <name type="scientific">Oxobacter pfennigii</name>
    <dbReference type="NCBI Taxonomy" id="36849"/>
    <lineage>
        <taxon>Bacteria</taxon>
        <taxon>Bacillati</taxon>
        <taxon>Bacillota</taxon>
        <taxon>Clostridia</taxon>
        <taxon>Eubacteriales</taxon>
        <taxon>Clostridiaceae</taxon>
        <taxon>Oxobacter</taxon>
    </lineage>
</organism>
<dbReference type="InterPro" id="IPR051922">
    <property type="entry name" value="Bact_Sporulation_Assoc"/>
</dbReference>
<gene>
    <name evidence="3" type="primary">lytC_10</name>
    <name evidence="3" type="ORF">OXPF_23040</name>
</gene>
<dbReference type="EC" id="3.5.1.28" evidence="3"/>
<dbReference type="EMBL" id="LKET01000032">
    <property type="protein sequence ID" value="KPU44137.1"/>
    <property type="molecule type" value="Genomic_DNA"/>
</dbReference>
<dbReference type="Pfam" id="PF04122">
    <property type="entry name" value="CW_binding_2"/>
    <property type="match status" value="3"/>
</dbReference>
<dbReference type="PANTHER" id="PTHR30032:SF8">
    <property type="entry name" value="GERMINATION-SPECIFIC N-ACETYLMURAMOYL-L-ALANINE AMIDASE"/>
    <property type="match status" value="1"/>
</dbReference>
<dbReference type="InterPro" id="IPR007253">
    <property type="entry name" value="Cell_wall-bd_2"/>
</dbReference>
<dbReference type="GO" id="GO:0008745">
    <property type="term" value="F:N-acetylmuramoyl-L-alanine amidase activity"/>
    <property type="evidence" value="ECO:0007669"/>
    <property type="project" value="UniProtKB-EC"/>
</dbReference>